<dbReference type="Proteomes" id="UP000233469">
    <property type="component" value="Unassembled WGS sequence"/>
</dbReference>
<reference evidence="1 2" key="1">
    <citation type="submission" date="2016-04" db="EMBL/GenBank/DDBJ databases">
        <title>Genome analyses suggest a sexual origin of heterokaryosis in a supposedly ancient asexual fungus.</title>
        <authorList>
            <person name="Ropars J."/>
            <person name="Sedzielewska K."/>
            <person name="Noel J."/>
            <person name="Charron P."/>
            <person name="Farinelli L."/>
            <person name="Marton T."/>
            <person name="Kruger M."/>
            <person name="Pelin A."/>
            <person name="Brachmann A."/>
            <person name="Corradi N."/>
        </authorList>
    </citation>
    <scope>NUCLEOTIDE SEQUENCE [LARGE SCALE GENOMIC DNA]</scope>
    <source>
        <strain evidence="1 2">C2</strain>
    </source>
</reference>
<evidence type="ECO:0000313" key="1">
    <source>
        <dbReference type="EMBL" id="PKK64246.1"/>
    </source>
</evidence>
<name>A0A2N1MRI2_9GLOM</name>
<gene>
    <name evidence="1" type="ORF">RhiirC2_787780</name>
</gene>
<proteinExistence type="predicted"/>
<dbReference type="EMBL" id="LLXL01001481">
    <property type="protein sequence ID" value="PKK64246.1"/>
    <property type="molecule type" value="Genomic_DNA"/>
</dbReference>
<organism evidence="1 2">
    <name type="scientific">Rhizophagus irregularis</name>
    <dbReference type="NCBI Taxonomy" id="588596"/>
    <lineage>
        <taxon>Eukaryota</taxon>
        <taxon>Fungi</taxon>
        <taxon>Fungi incertae sedis</taxon>
        <taxon>Mucoromycota</taxon>
        <taxon>Glomeromycotina</taxon>
        <taxon>Glomeromycetes</taxon>
        <taxon>Glomerales</taxon>
        <taxon>Glomeraceae</taxon>
        <taxon>Rhizophagus</taxon>
    </lineage>
</organism>
<dbReference type="GO" id="GO:0003676">
    <property type="term" value="F:nucleic acid binding"/>
    <property type="evidence" value="ECO:0007669"/>
    <property type="project" value="InterPro"/>
</dbReference>
<sequence>MPAMRLIEDQATTKLSLFTLVDEQLRTLVVTDIPLFVTDAQLRCYGIVTHCRTHLSKLYRTAYVVFESSTSMEQFDNIWAVLCVRHCLHVCSASHSTD</sequence>
<dbReference type="SUPFAM" id="SSF54928">
    <property type="entry name" value="RNA-binding domain, RBD"/>
    <property type="match status" value="1"/>
</dbReference>
<accession>A0A2N1MRI2</accession>
<evidence type="ECO:0000313" key="2">
    <source>
        <dbReference type="Proteomes" id="UP000233469"/>
    </source>
</evidence>
<comment type="caution">
    <text evidence="1">The sequence shown here is derived from an EMBL/GenBank/DDBJ whole genome shotgun (WGS) entry which is preliminary data.</text>
</comment>
<reference evidence="1 2" key="2">
    <citation type="submission" date="2017-10" db="EMBL/GenBank/DDBJ databases">
        <title>Extensive intraspecific genome diversity in a model arbuscular mycorrhizal fungus.</title>
        <authorList>
            <person name="Chen E.C.H."/>
            <person name="Morin E."/>
            <person name="Baudet D."/>
            <person name="Noel J."/>
            <person name="Ndikumana S."/>
            <person name="Charron P."/>
            <person name="St-Onge C."/>
            <person name="Giorgi J."/>
            <person name="Grigoriev I.V."/>
            <person name="Roux C."/>
            <person name="Martin F.M."/>
            <person name="Corradi N."/>
        </authorList>
    </citation>
    <scope>NUCLEOTIDE SEQUENCE [LARGE SCALE GENOMIC DNA]</scope>
    <source>
        <strain evidence="1 2">C2</strain>
    </source>
</reference>
<dbReference type="AlphaFoldDB" id="A0A2N1MRI2"/>
<dbReference type="InterPro" id="IPR035979">
    <property type="entry name" value="RBD_domain_sf"/>
</dbReference>
<protein>
    <submittedName>
        <fullName evidence="1">Uncharacterized protein</fullName>
    </submittedName>
</protein>